<feature type="domain" description="Glycosyltransferase subfamily 4-like N-terminal" evidence="1">
    <location>
        <begin position="17"/>
        <end position="189"/>
    </location>
</feature>
<dbReference type="Pfam" id="PF13439">
    <property type="entry name" value="Glyco_transf_4"/>
    <property type="match status" value="1"/>
</dbReference>
<dbReference type="GO" id="GO:0016757">
    <property type="term" value="F:glycosyltransferase activity"/>
    <property type="evidence" value="ECO:0007669"/>
    <property type="project" value="TreeGrafter"/>
</dbReference>
<evidence type="ECO:0000259" key="1">
    <source>
        <dbReference type="Pfam" id="PF13439"/>
    </source>
</evidence>
<dbReference type="InterPro" id="IPR028098">
    <property type="entry name" value="Glyco_trans_4-like_N"/>
</dbReference>
<dbReference type="STRING" id="1432656.X802_04100"/>
<dbReference type="SUPFAM" id="SSF53756">
    <property type="entry name" value="UDP-Glycosyltransferase/glycogen phosphorylase"/>
    <property type="match status" value="1"/>
</dbReference>
<sequence length="378" mass="43738">MRVVMLVTNPFKPDPRVYKEAKSLVNAGHEVIVLAWDREGKYPREETVEGIRVVRFGPKSRYGSFFDFLVKLPVFYIKAFIFMAKKDFDAVHTHDFDTAFLGLLFKYIKGKKWVYDVHDLYHTFFEVEGKSTLFSRLLAEIVKRIDAFFAKCSDRLIVATQSIGGKHEGLREYYIREGIEAEKITTIWNVPILAQFSTQKVPPKKGRDGFVIGFIGTIRTISNFIPLFEAVKTLNFPVKLLFVGGGKSLGELRKIVMERYRGLNVEFTGSVPYHMIQEYYRECSAIYSVYPYRENIRRAIAIKVFEATSLGVPVVVNSNTLMEDFVEEYRCGVATTLSLGDIKRALSSLGRIKFNPKHIVKKWNWERESEKLKRIYRQ</sequence>
<dbReference type="OrthoDB" id="132546at2157"/>
<dbReference type="PANTHER" id="PTHR45947:SF3">
    <property type="entry name" value="SULFOQUINOVOSYL TRANSFERASE SQD2"/>
    <property type="match status" value="1"/>
</dbReference>
<evidence type="ECO:0000313" key="3">
    <source>
        <dbReference type="Proteomes" id="UP000062043"/>
    </source>
</evidence>
<dbReference type="AlphaFoldDB" id="A0A0X1KJK0"/>
<dbReference type="InterPro" id="IPR050194">
    <property type="entry name" value="Glycosyltransferase_grp1"/>
</dbReference>
<dbReference type="CDD" id="cd03794">
    <property type="entry name" value="GT4_WbuB-like"/>
    <property type="match status" value="1"/>
</dbReference>
<dbReference type="Gene3D" id="3.40.50.2000">
    <property type="entry name" value="Glycogen Phosphorylase B"/>
    <property type="match status" value="2"/>
</dbReference>
<dbReference type="RefSeq" id="WP_062371204.1">
    <property type="nucleotide sequence ID" value="NZ_CP007140.1"/>
</dbReference>
<dbReference type="EMBL" id="CP007140">
    <property type="protein sequence ID" value="AJC71438.1"/>
    <property type="molecule type" value="Genomic_DNA"/>
</dbReference>
<evidence type="ECO:0000313" key="2">
    <source>
        <dbReference type="EMBL" id="AJC71438.1"/>
    </source>
</evidence>
<reference evidence="2 3" key="1">
    <citation type="submission" date="2014-01" db="EMBL/GenBank/DDBJ databases">
        <title>Genome sequencing of Thermococcus guaymasensis.</title>
        <authorList>
            <person name="Zhang X."/>
            <person name="Alvare G."/>
            <person name="Fristensky B."/>
            <person name="Chen L."/>
            <person name="Suen T."/>
            <person name="Chen Q."/>
            <person name="Ma K."/>
        </authorList>
    </citation>
    <scope>NUCLEOTIDE SEQUENCE [LARGE SCALE GENOMIC DNA]</scope>
    <source>
        <strain evidence="2 3">DSM 11113</strain>
    </source>
</reference>
<keyword evidence="3" id="KW-1185">Reference proteome</keyword>
<dbReference type="Pfam" id="PF13692">
    <property type="entry name" value="Glyco_trans_1_4"/>
    <property type="match status" value="1"/>
</dbReference>
<proteinExistence type="predicted"/>
<dbReference type="Proteomes" id="UP000062043">
    <property type="component" value="Chromosome"/>
</dbReference>
<dbReference type="PATRIC" id="fig|1432656.3.peg.797"/>
<protein>
    <submittedName>
        <fullName evidence="2">Glycosyltransferase family 1</fullName>
    </submittedName>
</protein>
<dbReference type="PANTHER" id="PTHR45947">
    <property type="entry name" value="SULFOQUINOVOSYL TRANSFERASE SQD2"/>
    <property type="match status" value="1"/>
</dbReference>
<organism evidence="2 3">
    <name type="scientific">Thermococcus guaymasensis DSM 11113</name>
    <dbReference type="NCBI Taxonomy" id="1432656"/>
    <lineage>
        <taxon>Archaea</taxon>
        <taxon>Methanobacteriati</taxon>
        <taxon>Methanobacteriota</taxon>
        <taxon>Thermococci</taxon>
        <taxon>Thermococcales</taxon>
        <taxon>Thermococcaceae</taxon>
        <taxon>Thermococcus</taxon>
    </lineage>
</organism>
<gene>
    <name evidence="2" type="ORF">X802_04100</name>
</gene>
<keyword evidence="2" id="KW-0808">Transferase</keyword>
<dbReference type="KEGG" id="tgy:X802_04100"/>
<dbReference type="GeneID" id="27134836"/>
<name>A0A0X1KJK0_9EURY</name>
<accession>A0A0X1KJK0</accession>